<dbReference type="GO" id="GO:0016763">
    <property type="term" value="F:pentosyltransferase activity"/>
    <property type="evidence" value="ECO:0007669"/>
    <property type="project" value="UniProtKB-ARBA"/>
</dbReference>
<comment type="caution">
    <text evidence="6">The sequence shown here is derived from an EMBL/GenBank/DDBJ whole genome shotgun (WGS) entry which is preliminary data.</text>
</comment>
<sequence length="684" mass="77127">MNMADIIGPGAIVGLKYHDNLFLNSTMIPIVHSMSDFRSFLKESYNVKAYKDVPTMAVKPRLLLISRSGSRSIKNELELKKLMEEVGIQVIVAEPKTTSNLDKFAGLVNSCRVMVGVHGAGLTNQVFLPDDAIMMQLAPLGLDWAATNCYGEPATKMSDPISVYLMGYTTARAVYLDEQNVTVNLVSFDFWLGRRTITKLQKIFISECYLHHLGLMFNKLQNLGKDRLKVEMGKECKSLVFCLLTFTLLYAAFSPSYINPFDTWKQRLSNWNGGNQNSIVDKGIEEIDGQKFLLRRLVRGEDRIRLDSTGFSCNSDFHSEVCIADKPVIVDNNEQTIYVPSTETQAKRMVQPYALKDDPTAMKYVTPVKILHGNTHLPSCDFNHNVPAVVFSSGGFTGNIFHELNELIIPLFITCRHFGSNVRFVITDFKPWWVSKYNRILSRLSRFEVLNPAENGTAHCFPGAIVGLKYHDNLALNYSEIPGGYSMFDFKHFLRETYDLKHRDVPNTEKPVLILISRPNSRRFLNEREMKEMMKELGFQIIVATPNRMSNLDKFASLVNSCSVMVGAHGAGLANSVFLPSGAVMVQVVPLGLEWASTNYFGGPATEMEVKYLEYKITAEESSLSSTYGPDDPVIKDPESIFLKGYHVARDVYVHGQNLQINVTRFRETLVEAMKLLGRYEPLK</sequence>
<dbReference type="PANTHER" id="PTHR20961:SF108">
    <property type="entry name" value="GLYCOSYLTRANSFERASE"/>
    <property type="match status" value="1"/>
</dbReference>
<accession>A0A978U821</accession>
<evidence type="ECO:0000259" key="5">
    <source>
        <dbReference type="Pfam" id="PF04577"/>
    </source>
</evidence>
<evidence type="ECO:0000256" key="4">
    <source>
        <dbReference type="ARBA" id="ARBA00023180"/>
    </source>
</evidence>
<protein>
    <recommendedName>
        <fullName evidence="5">Glycosyltransferase 61 catalytic domain-containing protein</fullName>
    </recommendedName>
</protein>
<keyword evidence="3" id="KW-0808">Transferase</keyword>
<evidence type="ECO:0000256" key="3">
    <source>
        <dbReference type="ARBA" id="ARBA00022679"/>
    </source>
</evidence>
<evidence type="ECO:0000256" key="2">
    <source>
        <dbReference type="ARBA" id="ARBA00022676"/>
    </source>
</evidence>
<feature type="domain" description="Glycosyltransferase 61 catalytic" evidence="5">
    <location>
        <begin position="35"/>
        <end position="134"/>
    </location>
</feature>
<dbReference type="InterPro" id="IPR007657">
    <property type="entry name" value="Glycosyltransferase_61"/>
</dbReference>
<evidence type="ECO:0000256" key="1">
    <source>
        <dbReference type="ARBA" id="ARBA00004323"/>
    </source>
</evidence>
<reference evidence="6" key="1">
    <citation type="journal article" date="2021" name="Front. Plant Sci.">
        <title>Chromosome-Scale Genome Assembly for Chinese Sour Jujube and Insights Into Its Genome Evolution and Domestication Signature.</title>
        <authorList>
            <person name="Shen L.-Y."/>
            <person name="Luo H."/>
            <person name="Wang X.-L."/>
            <person name="Wang X.-M."/>
            <person name="Qiu X.-J."/>
            <person name="Liu H."/>
            <person name="Zhou S.-S."/>
            <person name="Jia K.-H."/>
            <person name="Nie S."/>
            <person name="Bao Y.-T."/>
            <person name="Zhang R.-G."/>
            <person name="Yun Q.-Z."/>
            <person name="Chai Y.-H."/>
            <person name="Lu J.-Y."/>
            <person name="Li Y."/>
            <person name="Zhao S.-W."/>
            <person name="Mao J.-F."/>
            <person name="Jia S.-G."/>
            <person name="Mao Y.-M."/>
        </authorList>
    </citation>
    <scope>NUCLEOTIDE SEQUENCE</scope>
    <source>
        <strain evidence="6">AT0</strain>
        <tissue evidence="6">Leaf</tissue>
    </source>
</reference>
<comment type="subcellular location">
    <subcellularLocation>
        <location evidence="1">Golgi apparatus membrane</location>
        <topology evidence="1">Single-pass type II membrane protein</topology>
    </subcellularLocation>
</comment>
<keyword evidence="2" id="KW-0328">Glycosyltransferase</keyword>
<evidence type="ECO:0000313" key="6">
    <source>
        <dbReference type="EMBL" id="KAH7510589.1"/>
    </source>
</evidence>
<proteinExistence type="predicted"/>
<dbReference type="EMBL" id="JAEACU010000446">
    <property type="protein sequence ID" value="KAH7510589.1"/>
    <property type="molecule type" value="Genomic_DNA"/>
</dbReference>
<dbReference type="AlphaFoldDB" id="A0A978U821"/>
<dbReference type="GO" id="GO:0000139">
    <property type="term" value="C:Golgi membrane"/>
    <property type="evidence" value="ECO:0007669"/>
    <property type="project" value="UniProtKB-SubCell"/>
</dbReference>
<dbReference type="InterPro" id="IPR049625">
    <property type="entry name" value="Glyco_transf_61_cat"/>
</dbReference>
<keyword evidence="4" id="KW-0325">Glycoprotein</keyword>
<dbReference type="Pfam" id="PF04577">
    <property type="entry name" value="Glyco_transf_61"/>
    <property type="match status" value="2"/>
</dbReference>
<gene>
    <name evidence="6" type="ORF">FEM48_ZijujUnG0110000</name>
</gene>
<feature type="domain" description="Glycosyltransferase 61 catalytic" evidence="5">
    <location>
        <begin position="501"/>
        <end position="586"/>
    </location>
</feature>
<dbReference type="Proteomes" id="UP000813462">
    <property type="component" value="Unassembled WGS sequence"/>
</dbReference>
<evidence type="ECO:0000313" key="7">
    <source>
        <dbReference type="Proteomes" id="UP000813462"/>
    </source>
</evidence>
<name>A0A978U821_ZIZJJ</name>
<organism evidence="6 7">
    <name type="scientific">Ziziphus jujuba var. spinosa</name>
    <dbReference type="NCBI Taxonomy" id="714518"/>
    <lineage>
        <taxon>Eukaryota</taxon>
        <taxon>Viridiplantae</taxon>
        <taxon>Streptophyta</taxon>
        <taxon>Embryophyta</taxon>
        <taxon>Tracheophyta</taxon>
        <taxon>Spermatophyta</taxon>
        <taxon>Magnoliopsida</taxon>
        <taxon>eudicotyledons</taxon>
        <taxon>Gunneridae</taxon>
        <taxon>Pentapetalae</taxon>
        <taxon>rosids</taxon>
        <taxon>fabids</taxon>
        <taxon>Rosales</taxon>
        <taxon>Rhamnaceae</taxon>
        <taxon>Paliureae</taxon>
        <taxon>Ziziphus</taxon>
    </lineage>
</organism>
<dbReference type="PANTHER" id="PTHR20961">
    <property type="entry name" value="GLYCOSYLTRANSFERASE"/>
    <property type="match status" value="1"/>
</dbReference>